<dbReference type="Pfam" id="PF05656">
    <property type="entry name" value="DUF805"/>
    <property type="match status" value="1"/>
</dbReference>
<name>A0A411HFF0_9GAMM</name>
<dbReference type="PANTHER" id="PTHR34980">
    <property type="entry name" value="INNER MEMBRANE PROTEIN-RELATED-RELATED"/>
    <property type="match status" value="1"/>
</dbReference>
<protein>
    <submittedName>
        <fullName evidence="2">DUF805 domain-containing protein</fullName>
    </submittedName>
</protein>
<feature type="transmembrane region" description="Helical" evidence="1">
    <location>
        <begin position="51"/>
        <end position="71"/>
    </location>
</feature>
<evidence type="ECO:0000256" key="1">
    <source>
        <dbReference type="SAM" id="Phobius"/>
    </source>
</evidence>
<dbReference type="InterPro" id="IPR008523">
    <property type="entry name" value="DUF805"/>
</dbReference>
<evidence type="ECO:0000313" key="3">
    <source>
        <dbReference type="Proteomes" id="UP000291562"/>
    </source>
</evidence>
<gene>
    <name evidence="2" type="ORF">ELE36_01785</name>
</gene>
<evidence type="ECO:0000313" key="2">
    <source>
        <dbReference type="EMBL" id="QBB69208.1"/>
    </source>
</evidence>
<keyword evidence="1" id="KW-1133">Transmembrane helix</keyword>
<keyword evidence="1" id="KW-0472">Membrane</keyword>
<organism evidence="2 3">
    <name type="scientific">Pseudolysobacter antarcticus</name>
    <dbReference type="NCBI Taxonomy" id="2511995"/>
    <lineage>
        <taxon>Bacteria</taxon>
        <taxon>Pseudomonadati</taxon>
        <taxon>Pseudomonadota</taxon>
        <taxon>Gammaproteobacteria</taxon>
        <taxon>Lysobacterales</taxon>
        <taxon>Rhodanobacteraceae</taxon>
        <taxon>Pseudolysobacter</taxon>
    </lineage>
</organism>
<dbReference type="AlphaFoldDB" id="A0A411HFF0"/>
<dbReference type="Proteomes" id="UP000291562">
    <property type="component" value="Chromosome"/>
</dbReference>
<keyword evidence="3" id="KW-1185">Reference proteome</keyword>
<dbReference type="OrthoDB" id="9812349at2"/>
<dbReference type="PANTHER" id="PTHR34980:SF2">
    <property type="entry name" value="INNER MEMBRANE PROTEIN YHAH-RELATED"/>
    <property type="match status" value="1"/>
</dbReference>
<proteinExistence type="predicted"/>
<dbReference type="KEGG" id="xbc:ELE36_01785"/>
<dbReference type="RefSeq" id="WP_129831464.1">
    <property type="nucleotide sequence ID" value="NZ_CP035704.1"/>
</dbReference>
<accession>A0A411HFF0</accession>
<dbReference type="GO" id="GO:0005886">
    <property type="term" value="C:plasma membrane"/>
    <property type="evidence" value="ECO:0007669"/>
    <property type="project" value="TreeGrafter"/>
</dbReference>
<feature type="transmembrane region" description="Helical" evidence="1">
    <location>
        <begin position="23"/>
        <end position="44"/>
    </location>
</feature>
<keyword evidence="1" id="KW-0812">Transmembrane</keyword>
<reference evidence="2 3" key="1">
    <citation type="submission" date="2019-01" db="EMBL/GenBank/DDBJ databases">
        <title>Pseudolysobacter antarctica gen. nov., sp. nov., isolated from Fildes Peninsula, Antarctica.</title>
        <authorList>
            <person name="Wei Z."/>
            <person name="Peng F."/>
        </authorList>
    </citation>
    <scope>NUCLEOTIDE SEQUENCE [LARGE SCALE GENOMIC DNA]</scope>
    <source>
        <strain evidence="2 3">AQ6-296</strain>
    </source>
</reference>
<dbReference type="EMBL" id="CP035704">
    <property type="protein sequence ID" value="QBB69208.1"/>
    <property type="molecule type" value="Genomic_DNA"/>
</dbReference>
<feature type="transmembrane region" description="Helical" evidence="1">
    <location>
        <begin position="83"/>
        <end position="103"/>
    </location>
</feature>
<sequence>MDWYIGVLKKFADFSGRARRKEFWMFILFSLIISFVLAFIDGLLGMRAANGFGLLSGLYTLAVLVPSIAVAVRRLHDRDMTGWFYLLMLVPLANIALIVIFCLEGTRGSNQYGPDPKGIAG</sequence>